<name>A0AAV5VDD7_9BILA</name>
<protein>
    <submittedName>
        <fullName evidence="1">Uncharacterized protein</fullName>
    </submittedName>
</protein>
<feature type="non-terminal residue" evidence="1">
    <location>
        <position position="1"/>
    </location>
</feature>
<organism evidence="1 2">
    <name type="scientific">Pristionchus fissidentatus</name>
    <dbReference type="NCBI Taxonomy" id="1538716"/>
    <lineage>
        <taxon>Eukaryota</taxon>
        <taxon>Metazoa</taxon>
        <taxon>Ecdysozoa</taxon>
        <taxon>Nematoda</taxon>
        <taxon>Chromadorea</taxon>
        <taxon>Rhabditida</taxon>
        <taxon>Rhabditina</taxon>
        <taxon>Diplogasteromorpha</taxon>
        <taxon>Diplogasteroidea</taxon>
        <taxon>Neodiplogasteridae</taxon>
        <taxon>Pristionchus</taxon>
    </lineage>
</organism>
<proteinExistence type="predicted"/>
<evidence type="ECO:0000313" key="1">
    <source>
        <dbReference type="EMBL" id="GMT17449.1"/>
    </source>
</evidence>
<reference evidence="1" key="1">
    <citation type="submission" date="2023-10" db="EMBL/GenBank/DDBJ databases">
        <title>Genome assembly of Pristionchus species.</title>
        <authorList>
            <person name="Yoshida K."/>
            <person name="Sommer R.J."/>
        </authorList>
    </citation>
    <scope>NUCLEOTIDE SEQUENCE</scope>
    <source>
        <strain evidence="1">RS5133</strain>
    </source>
</reference>
<gene>
    <name evidence="1" type="ORF">PFISCL1PPCAC_8746</name>
</gene>
<dbReference type="AlphaFoldDB" id="A0AAV5VDD7"/>
<accession>A0AAV5VDD7</accession>
<evidence type="ECO:0000313" key="2">
    <source>
        <dbReference type="Proteomes" id="UP001432322"/>
    </source>
</evidence>
<dbReference type="Proteomes" id="UP001432322">
    <property type="component" value="Unassembled WGS sequence"/>
</dbReference>
<sequence>LSLEPMIRAALAANPGYSTQGHKIVPDGEMYKHLGVPTGTTTFPSGAKAIERMTLHLEKIDKSLLAPWQKFDALRSFIMPQVSFHLLHGMVPKKPLVALDKMVKRVSKKWLGVPRRASNEILYMDTSKGGQSLLPLSILADISTVSHAVSLLHSIDTTVAAHAHRAAGEVASTRAKKKVSNDELAEYLSGSTEGIYRTPTTDIPSLWTAARSATRGQSLLPLSILADISTVSHAVSLLHSIDTTVAAHAHRAAGEVASTRAKKKVSNDELAEYLSGSTEGIYRTPTTDIPSLWTAARSATRRLSSHLPVSWYHGTSGGLFASLGGSPLSPRNTQRALTASLRARYHRSLIAKPDQGSSYRTPHLDYESNYWVRNGDFLRFCDWRFVHRARLNLLPLNDVHIPYDNGRESIELASERKRAKYKKVVEHYESEGYNVKFVDFCVTALGRVGGGSIEALRALKISSYYSRLMLKLAVSDVIKGSRNVYALHITGQVM</sequence>
<comment type="caution">
    <text evidence="1">The sequence shown here is derived from an EMBL/GenBank/DDBJ whole genome shotgun (WGS) entry which is preliminary data.</text>
</comment>
<keyword evidence="2" id="KW-1185">Reference proteome</keyword>
<dbReference type="EMBL" id="BTSY01000003">
    <property type="protein sequence ID" value="GMT17449.1"/>
    <property type="molecule type" value="Genomic_DNA"/>
</dbReference>